<dbReference type="SUPFAM" id="SSF82051">
    <property type="entry name" value="Obg GTP-binding protein N-terminal domain"/>
    <property type="match status" value="1"/>
</dbReference>
<evidence type="ECO:0000256" key="7">
    <source>
        <dbReference type="HAMAP-Rule" id="MF_01454"/>
    </source>
</evidence>
<evidence type="ECO:0000256" key="3">
    <source>
        <dbReference type="ARBA" id="ARBA00022741"/>
    </source>
</evidence>
<keyword evidence="4 7" id="KW-0378">Hydrolase</keyword>
<dbReference type="PIRSF" id="PIRSF002401">
    <property type="entry name" value="GTP_bd_Obg/CgtA"/>
    <property type="match status" value="1"/>
</dbReference>
<dbReference type="InterPro" id="IPR006169">
    <property type="entry name" value="GTP1_OBG_dom"/>
</dbReference>
<feature type="binding site" evidence="7">
    <location>
        <begin position="301"/>
        <end position="303"/>
    </location>
    <ligand>
        <name>GTP</name>
        <dbReference type="ChEBI" id="CHEBI:37565"/>
    </ligand>
</feature>
<feature type="binding site" evidence="7">
    <location>
        <begin position="206"/>
        <end position="209"/>
    </location>
    <ligand>
        <name>GTP</name>
        <dbReference type="ChEBI" id="CHEBI:37565"/>
    </ligand>
</feature>
<dbReference type="Pfam" id="PF01018">
    <property type="entry name" value="GTP1_OBG"/>
    <property type="match status" value="1"/>
</dbReference>
<feature type="domain" description="OBG-type G" evidence="8">
    <location>
        <begin position="158"/>
        <end position="320"/>
    </location>
</feature>
<dbReference type="SUPFAM" id="SSF52540">
    <property type="entry name" value="P-loop containing nucleoside triphosphate hydrolases"/>
    <property type="match status" value="1"/>
</dbReference>
<dbReference type="PROSITE" id="PS00905">
    <property type="entry name" value="GTP1_OBG"/>
    <property type="match status" value="1"/>
</dbReference>
<feature type="domain" description="Obg" evidence="9">
    <location>
        <begin position="1"/>
        <end position="157"/>
    </location>
</feature>
<dbReference type="Gene3D" id="2.70.210.12">
    <property type="entry name" value="GTP1/OBG domain"/>
    <property type="match status" value="1"/>
</dbReference>
<evidence type="ECO:0000259" key="8">
    <source>
        <dbReference type="PROSITE" id="PS51710"/>
    </source>
</evidence>
<accession>A0A1F6FHH8</accession>
<dbReference type="PROSITE" id="PS51710">
    <property type="entry name" value="G_OBG"/>
    <property type="match status" value="1"/>
</dbReference>
<feature type="binding site" evidence="7">
    <location>
        <position position="191"/>
    </location>
    <ligand>
        <name>Mg(2+)</name>
        <dbReference type="ChEBI" id="CHEBI:18420"/>
    </ligand>
</feature>
<dbReference type="CDD" id="cd01898">
    <property type="entry name" value="Obg"/>
    <property type="match status" value="1"/>
</dbReference>
<comment type="cofactor">
    <cofactor evidence="7">
        <name>Mg(2+)</name>
        <dbReference type="ChEBI" id="CHEBI:18420"/>
    </cofactor>
</comment>
<feature type="binding site" evidence="7">
    <location>
        <begin position="189"/>
        <end position="193"/>
    </location>
    <ligand>
        <name>GTP</name>
        <dbReference type="ChEBI" id="CHEBI:37565"/>
    </ligand>
</feature>
<proteinExistence type="inferred from homology"/>
<dbReference type="EMBL" id="MFMM01000001">
    <property type="protein sequence ID" value="OGG85325.1"/>
    <property type="molecule type" value="Genomic_DNA"/>
</dbReference>
<comment type="subcellular location">
    <subcellularLocation>
        <location evidence="7">Cytoplasm</location>
    </subcellularLocation>
</comment>
<dbReference type="HAMAP" id="MF_01454">
    <property type="entry name" value="GTPase_Obg"/>
    <property type="match status" value="1"/>
</dbReference>
<dbReference type="InterPro" id="IPR045086">
    <property type="entry name" value="OBG_GTPase"/>
</dbReference>
<keyword evidence="5 7" id="KW-0460">Magnesium</keyword>
<gene>
    <name evidence="7" type="primary">obg</name>
    <name evidence="10" type="ORF">A3G90_04720</name>
</gene>
<dbReference type="InterPro" id="IPR014100">
    <property type="entry name" value="GTP-bd_Obg/CgtA"/>
</dbReference>
<keyword evidence="2 7" id="KW-0963">Cytoplasm</keyword>
<dbReference type="Pfam" id="PF01926">
    <property type="entry name" value="MMR_HSR1"/>
    <property type="match status" value="1"/>
</dbReference>
<dbReference type="PANTHER" id="PTHR11702:SF31">
    <property type="entry name" value="MITOCHONDRIAL RIBOSOME-ASSOCIATED GTPASE 2"/>
    <property type="match status" value="1"/>
</dbReference>
<evidence type="ECO:0000259" key="9">
    <source>
        <dbReference type="PROSITE" id="PS51883"/>
    </source>
</evidence>
<comment type="similarity">
    <text evidence="1 7">Belongs to the TRAFAC class OBG-HflX-like GTPase superfamily. OBG GTPase family.</text>
</comment>
<evidence type="ECO:0000256" key="4">
    <source>
        <dbReference type="ARBA" id="ARBA00022801"/>
    </source>
</evidence>
<organism evidence="10 11">
    <name type="scientific">Candidatus Kaiserbacteria bacterium RIFCSPLOWO2_12_FULL_45_26</name>
    <dbReference type="NCBI Taxonomy" id="1798525"/>
    <lineage>
        <taxon>Bacteria</taxon>
        <taxon>Candidatus Kaiseribacteriota</taxon>
    </lineage>
</organism>
<dbReference type="GO" id="GO:0000287">
    <property type="term" value="F:magnesium ion binding"/>
    <property type="evidence" value="ECO:0007669"/>
    <property type="project" value="InterPro"/>
</dbReference>
<evidence type="ECO:0000256" key="1">
    <source>
        <dbReference type="ARBA" id="ARBA00007699"/>
    </source>
</evidence>
<dbReference type="InterPro" id="IPR031167">
    <property type="entry name" value="G_OBG"/>
</dbReference>
<comment type="subunit">
    <text evidence="7">Monomer.</text>
</comment>
<sequence length="322" mass="35033">MFIDQLTIYAKAGNGGDGVVRWSHEKFRPMAGPSGGNGGRGGDIVLRAVRDVNLLAKYTGSKEFEAESGGPGENKSRFGKNGEDLIIDVPIGSMVTDRERGRTYELLEEGQLERVFKGGGGGLGNEHFKSSINRSPEEATLGRAGEEGELEIALSLVVDVGLIGMPNAGKSTLLNSLTNAHSKIGAFPFTTLEPHLGDFYGYVLADIPGLIEGAAAGKGLGHTFLRHVTRTKMLLHLVSLETEDALERYETIRKELSAFSKELTDKEEWIIFTKKDLVNEAYLETVLKTIDKNENRVFVISVETGEGVKELADSLVQHLRQS</sequence>
<feature type="binding site" evidence="7">
    <location>
        <begin position="273"/>
        <end position="276"/>
    </location>
    <ligand>
        <name>GTP</name>
        <dbReference type="ChEBI" id="CHEBI:37565"/>
    </ligand>
</feature>
<dbReference type="InterPro" id="IPR006073">
    <property type="entry name" value="GTP-bd"/>
</dbReference>
<dbReference type="PANTHER" id="PTHR11702">
    <property type="entry name" value="DEVELOPMENTALLY REGULATED GTP-BINDING PROTEIN-RELATED"/>
    <property type="match status" value="1"/>
</dbReference>
<evidence type="ECO:0000256" key="5">
    <source>
        <dbReference type="ARBA" id="ARBA00022842"/>
    </source>
</evidence>
<dbReference type="PRINTS" id="PR00326">
    <property type="entry name" value="GTP1OBG"/>
</dbReference>
<reference evidence="10 11" key="1">
    <citation type="journal article" date="2016" name="Nat. Commun.">
        <title>Thousands of microbial genomes shed light on interconnected biogeochemical processes in an aquifer system.</title>
        <authorList>
            <person name="Anantharaman K."/>
            <person name="Brown C.T."/>
            <person name="Hug L.A."/>
            <person name="Sharon I."/>
            <person name="Castelle C.J."/>
            <person name="Probst A.J."/>
            <person name="Thomas B.C."/>
            <person name="Singh A."/>
            <person name="Wilkins M.J."/>
            <person name="Karaoz U."/>
            <person name="Brodie E.L."/>
            <person name="Williams K.H."/>
            <person name="Hubbard S.S."/>
            <person name="Banfield J.F."/>
        </authorList>
    </citation>
    <scope>NUCLEOTIDE SEQUENCE [LARGE SCALE GENOMIC DNA]</scope>
</reference>
<dbReference type="GO" id="GO:0003924">
    <property type="term" value="F:GTPase activity"/>
    <property type="evidence" value="ECO:0007669"/>
    <property type="project" value="UniProtKB-UniRule"/>
</dbReference>
<evidence type="ECO:0000256" key="2">
    <source>
        <dbReference type="ARBA" id="ARBA00022490"/>
    </source>
</evidence>
<dbReference type="Gene3D" id="3.40.50.300">
    <property type="entry name" value="P-loop containing nucleotide triphosphate hydrolases"/>
    <property type="match status" value="1"/>
</dbReference>
<keyword evidence="3 7" id="KW-0547">Nucleotide-binding</keyword>
<evidence type="ECO:0000313" key="10">
    <source>
        <dbReference type="EMBL" id="OGG85325.1"/>
    </source>
</evidence>
<feature type="binding site" evidence="7">
    <location>
        <begin position="164"/>
        <end position="171"/>
    </location>
    <ligand>
        <name>GTP</name>
        <dbReference type="ChEBI" id="CHEBI:37565"/>
    </ligand>
</feature>
<comment type="caution">
    <text evidence="10">The sequence shown here is derived from an EMBL/GenBank/DDBJ whole genome shotgun (WGS) entry which is preliminary data.</text>
</comment>
<dbReference type="GO" id="GO:0042254">
    <property type="term" value="P:ribosome biogenesis"/>
    <property type="evidence" value="ECO:0007669"/>
    <property type="project" value="UniProtKB-UniRule"/>
</dbReference>
<dbReference type="FunFam" id="2.70.210.12:FF:000001">
    <property type="entry name" value="GTPase Obg"/>
    <property type="match status" value="1"/>
</dbReference>
<keyword evidence="7" id="KW-0479">Metal-binding</keyword>
<keyword evidence="6 7" id="KW-0342">GTP-binding</keyword>
<dbReference type="NCBIfam" id="NF008956">
    <property type="entry name" value="PRK12299.1"/>
    <property type="match status" value="1"/>
</dbReference>
<name>A0A1F6FHH8_9BACT</name>
<dbReference type="STRING" id="1798525.A3G90_04720"/>
<dbReference type="GO" id="GO:0005737">
    <property type="term" value="C:cytoplasm"/>
    <property type="evidence" value="ECO:0007669"/>
    <property type="project" value="UniProtKB-SubCell"/>
</dbReference>
<dbReference type="Proteomes" id="UP000177325">
    <property type="component" value="Unassembled WGS sequence"/>
</dbReference>
<comment type="function">
    <text evidence="7">An essential GTPase which binds GTP, GDP and possibly (p)ppGpp with moderate affinity, with high nucleotide exchange rates and a fairly low GTP hydrolysis rate. Plays a role in control of the cell cycle, stress response, ribosome biogenesis and in those bacteria that undergo differentiation, in morphogenesis control.</text>
</comment>
<dbReference type="NCBIfam" id="TIGR02729">
    <property type="entry name" value="Obg_CgtA"/>
    <property type="match status" value="1"/>
</dbReference>
<dbReference type="InterPro" id="IPR027417">
    <property type="entry name" value="P-loop_NTPase"/>
</dbReference>
<dbReference type="GO" id="GO:0005525">
    <property type="term" value="F:GTP binding"/>
    <property type="evidence" value="ECO:0007669"/>
    <property type="project" value="UniProtKB-UniRule"/>
</dbReference>
<evidence type="ECO:0000313" key="11">
    <source>
        <dbReference type="Proteomes" id="UP000177325"/>
    </source>
</evidence>
<dbReference type="EC" id="3.6.5.-" evidence="7"/>
<evidence type="ECO:0000256" key="6">
    <source>
        <dbReference type="ARBA" id="ARBA00023134"/>
    </source>
</evidence>
<dbReference type="PROSITE" id="PS51883">
    <property type="entry name" value="OBG"/>
    <property type="match status" value="1"/>
</dbReference>
<protein>
    <recommendedName>
        <fullName evidence="7">GTPase Obg</fullName>
        <ecNumber evidence="7">3.6.5.-</ecNumber>
    </recommendedName>
    <alternativeName>
        <fullName evidence="7">GTP-binding protein Obg</fullName>
    </alternativeName>
</protein>
<dbReference type="AlphaFoldDB" id="A0A1F6FHH8"/>
<dbReference type="InterPro" id="IPR036726">
    <property type="entry name" value="GTP1_OBG_dom_sf"/>
</dbReference>
<feature type="binding site" evidence="7">
    <location>
        <position position="171"/>
    </location>
    <ligand>
        <name>Mg(2+)</name>
        <dbReference type="ChEBI" id="CHEBI:18420"/>
    </ligand>
</feature>
<dbReference type="InterPro" id="IPR006074">
    <property type="entry name" value="GTP1-OBG_CS"/>
</dbReference>